<dbReference type="SUPFAM" id="SSF82866">
    <property type="entry name" value="Multidrug efflux transporter AcrB transmembrane domain"/>
    <property type="match status" value="2"/>
</dbReference>
<dbReference type="NCBIfam" id="TIGR01129">
    <property type="entry name" value="secD"/>
    <property type="match status" value="1"/>
</dbReference>
<evidence type="ECO:0000256" key="2">
    <source>
        <dbReference type="ARBA" id="ARBA00022448"/>
    </source>
</evidence>
<feature type="transmembrane region" description="Helical" evidence="9">
    <location>
        <begin position="682"/>
        <end position="700"/>
    </location>
</feature>
<evidence type="ECO:0000256" key="8">
    <source>
        <dbReference type="ARBA" id="ARBA00023136"/>
    </source>
</evidence>
<dbReference type="PANTHER" id="PTHR30081:SF1">
    <property type="entry name" value="PROTEIN TRANSLOCASE SUBUNIT SECD"/>
    <property type="match status" value="1"/>
</dbReference>
<dbReference type="InterPro" id="IPR048634">
    <property type="entry name" value="SecD_SecF_C"/>
</dbReference>
<evidence type="ECO:0000256" key="10">
    <source>
        <dbReference type="HAMAP-Rule" id="MF_01464"/>
    </source>
</evidence>
<gene>
    <name evidence="14" type="primary">secDF</name>
    <name evidence="9" type="synonym">secD</name>
    <name evidence="10" type="synonym">secF</name>
    <name evidence="14" type="ORF">ACFQ39_00910</name>
</gene>
<evidence type="ECO:0000256" key="6">
    <source>
        <dbReference type="ARBA" id="ARBA00022989"/>
    </source>
</evidence>
<evidence type="ECO:0000259" key="12">
    <source>
        <dbReference type="Pfam" id="PF21760"/>
    </source>
</evidence>
<dbReference type="NCBIfam" id="TIGR00916">
    <property type="entry name" value="2A0604s01"/>
    <property type="match status" value="2"/>
</dbReference>
<dbReference type="InterPro" id="IPR022813">
    <property type="entry name" value="SecD/SecF_arch_bac"/>
</dbReference>
<comment type="subcellular location">
    <subcellularLocation>
        <location evidence="1 9">Cell membrane</location>
        <topology evidence="1 9">Multi-pass membrane protein</topology>
    </subcellularLocation>
</comment>
<comment type="subunit">
    <text evidence="9">Forms a complex with SecF. Part of the essential Sec protein translocation apparatus which comprises SecA, SecYEG and auxiliary proteins SecDF. Other proteins may also be involved.</text>
</comment>
<comment type="caution">
    <text evidence="9">Lacks conserved residue(s) required for the propagation of feature annotation.</text>
</comment>
<dbReference type="InterPro" id="IPR022645">
    <property type="entry name" value="SecD/SecF_bac"/>
</dbReference>
<dbReference type="HAMAP" id="MF_01463_B">
    <property type="entry name" value="SecD_B"/>
    <property type="match status" value="1"/>
</dbReference>
<dbReference type="HAMAP" id="MF_01464_B">
    <property type="entry name" value="SecF_B"/>
    <property type="match status" value="1"/>
</dbReference>
<feature type="transmembrane region" description="Helical" evidence="9">
    <location>
        <begin position="930"/>
        <end position="948"/>
    </location>
</feature>
<dbReference type="InterPro" id="IPR055344">
    <property type="entry name" value="SecD_SecF_C_bact"/>
</dbReference>
<dbReference type="Gene3D" id="3.30.70.3220">
    <property type="match status" value="1"/>
</dbReference>
<comment type="function">
    <text evidence="9">Part of the Sec protein translocase complex. Interacts with the SecYEG preprotein conducting channel. SecDF uses the proton motive force (PMF) to complete protein translocation after the ATP-dependent function of SecA.</text>
</comment>
<feature type="domain" description="Protein export membrane protein SecD/SecF C-terminal" evidence="11">
    <location>
        <begin position="480"/>
        <end position="652"/>
    </location>
</feature>
<dbReference type="EMBL" id="JBHTMY010000001">
    <property type="protein sequence ID" value="MFD1314161.1"/>
    <property type="molecule type" value="Genomic_DNA"/>
</dbReference>
<keyword evidence="7 9" id="KW-0811">Translocation</keyword>
<keyword evidence="6 9" id="KW-1133">Transmembrane helix</keyword>
<evidence type="ECO:0000256" key="5">
    <source>
        <dbReference type="ARBA" id="ARBA00022927"/>
    </source>
</evidence>
<keyword evidence="5 9" id="KW-0653">Protein transport</keyword>
<evidence type="ECO:0000256" key="1">
    <source>
        <dbReference type="ARBA" id="ARBA00004651"/>
    </source>
</evidence>
<dbReference type="InterPro" id="IPR005665">
    <property type="entry name" value="SecF_bac"/>
</dbReference>
<keyword evidence="3 9" id="KW-1003">Cell membrane</keyword>
<feature type="transmembrane region" description="Helical" evidence="9">
    <location>
        <begin position="629"/>
        <end position="648"/>
    </location>
</feature>
<name>A0ABW3XZ22_9FLAO</name>
<comment type="caution">
    <text evidence="14">The sequence shown here is derived from an EMBL/GenBank/DDBJ whole genome shotgun (WGS) entry which is preliminary data.</text>
</comment>
<feature type="transmembrane region" description="Helical" evidence="9">
    <location>
        <begin position="844"/>
        <end position="867"/>
    </location>
</feature>
<feature type="transmembrane region" description="Helical" evidence="9">
    <location>
        <begin position="497"/>
        <end position="517"/>
    </location>
</feature>
<dbReference type="NCBIfam" id="TIGR00966">
    <property type="entry name" value="transloc_SecF"/>
    <property type="match status" value="1"/>
</dbReference>
<feature type="transmembrane region" description="Helical" evidence="9">
    <location>
        <begin position="593"/>
        <end position="617"/>
    </location>
</feature>
<feature type="domain" description="Protein translocase subunit SecDF P1" evidence="12">
    <location>
        <begin position="192"/>
        <end position="249"/>
    </location>
</feature>
<dbReference type="PRINTS" id="PR01755">
    <property type="entry name" value="SECFTRNLCASE"/>
</dbReference>
<evidence type="ECO:0000256" key="4">
    <source>
        <dbReference type="ARBA" id="ARBA00022692"/>
    </source>
</evidence>
<dbReference type="Pfam" id="PF07549">
    <property type="entry name" value="Sec_GG"/>
    <property type="match status" value="1"/>
</dbReference>
<dbReference type="PANTHER" id="PTHR30081">
    <property type="entry name" value="PROTEIN-EXPORT MEMBRANE PROTEIN SEC"/>
    <property type="match status" value="1"/>
</dbReference>
<feature type="domain" description="SecDF P1 head subdomain" evidence="13">
    <location>
        <begin position="385"/>
        <end position="479"/>
    </location>
</feature>
<comment type="subunit">
    <text evidence="10">Forms a complex with SecD. Part of the essential Sec protein translocation apparatus which comprises SecA, SecYEG and auxiliary proteins SecDF. Other proteins may also be involved.</text>
</comment>
<feature type="transmembrane region" description="Helical" evidence="9">
    <location>
        <begin position="879"/>
        <end position="899"/>
    </location>
</feature>
<dbReference type="Pfam" id="PF02355">
    <property type="entry name" value="SecD_SecF_C"/>
    <property type="match status" value="2"/>
</dbReference>
<proteinExistence type="inferred from homology"/>
<sequence length="991" mass="108620">MQNKGLIRTFAILFSLVCLYQLSFTYFAKNVEKDAEAYAQNNSTANSLDEKAQLQRNYLDSIANVPVLNLGFADYTYNELKEKEINLGLDLKGGINAILEVSVRDILYGLSNKSTNPVFNEALNAATAAQRDSDKDYLSLFFDAFENASKGTVKLGDPSIFGNKSLKDKINFKMSDEEVKPLLKTEVEGSINTAFEVLRSRIDRFGVTSPSIQRIGETGRILIELPGAKDIDRVRKLLQSTAELQFWEVYTNQEMSQFLINANGVLATMVEQETSQQADSTKIENEIDELLGEVKDSIDPMSANPLFSVLMPNIPQSANQLSSVVGSASVSDTAKINGYLSQKEVRNLLPSEMKYAKFLWDHKPIENTEVINLYAIKSNRDDIAPIQGDVISDAAQVFDQLGANPEVTMSMNSVGTKQWAKMTSENVGKFVAVVLDDFVYSAPRVNDAITGGRTSITGQFSIEEAQDLANALKSGKLPAAARIIQSDVVGPSLGKEAIHSGTVSFIIALILVLLWMIFYYGKAGIFSDIALVLNILFIFGTLASFGAVLTLPGIAGIVLTIGMAVDANVLIYERIKEELSIGKHLKEAIDDGFSNALSSILDANITTLLTGIILYIFGTGPVKGFATTLMIGIVTSLFAAIFITRLLLEWYVRNGNKLTFNTTITKNWFTNFNIDFLKKRKMAYIISGTILILGIGSLLTNGLNYGVDFKGGRTYTVRFDDAVSAPEVAASLKDAFGSSPEVKTFGNASQLKITTKYKIDDTDLGVDDEIQNLLYTNLKPYLPADISYDQFKGADNEGNIGIVQSIKVGPTIADDIKQAAIFAIIGALIVVFLYILLRFRKWQYSLGAVAAVFHDVLIVLAIFSIFYKVLPFDMEIDQSFIAAILTVVGYSLNDTVVIFDRIREFAKVHSGWPFNKIVNTALNSTIGRTLNTSMTTLIVLLAIFFFGGDSIKGFMFALIVGVVVGTYSSLFVATPIMYDATKDKDTPSKKG</sequence>
<feature type="transmembrane region" description="Helical" evidence="9">
    <location>
        <begin position="954"/>
        <end position="978"/>
    </location>
</feature>
<evidence type="ECO:0000259" key="11">
    <source>
        <dbReference type="Pfam" id="PF02355"/>
    </source>
</evidence>
<evidence type="ECO:0000256" key="9">
    <source>
        <dbReference type="HAMAP-Rule" id="MF_01463"/>
    </source>
</evidence>
<dbReference type="Gene3D" id="3.30.1360.200">
    <property type="match status" value="1"/>
</dbReference>
<accession>A0ABW3XZ22</accession>
<reference evidence="15" key="1">
    <citation type="journal article" date="2019" name="Int. J. Syst. Evol. Microbiol.">
        <title>The Global Catalogue of Microorganisms (GCM) 10K type strain sequencing project: providing services to taxonomists for standard genome sequencing and annotation.</title>
        <authorList>
            <consortium name="The Broad Institute Genomics Platform"/>
            <consortium name="The Broad Institute Genome Sequencing Center for Infectious Disease"/>
            <person name="Wu L."/>
            <person name="Ma J."/>
        </authorList>
    </citation>
    <scope>NUCLEOTIDE SEQUENCE [LARGE SCALE GENOMIC DNA]</scope>
    <source>
        <strain evidence="15">CCUG 61485</strain>
    </source>
</reference>
<dbReference type="Pfam" id="PF21760">
    <property type="entry name" value="SecD_1st"/>
    <property type="match status" value="1"/>
</dbReference>
<dbReference type="Pfam" id="PF22599">
    <property type="entry name" value="SecDF_P1_head"/>
    <property type="match status" value="1"/>
</dbReference>
<organism evidence="14 15">
    <name type="scientific">Namhaeicola litoreus</name>
    <dbReference type="NCBI Taxonomy" id="1052145"/>
    <lineage>
        <taxon>Bacteria</taxon>
        <taxon>Pseudomonadati</taxon>
        <taxon>Bacteroidota</taxon>
        <taxon>Flavobacteriia</taxon>
        <taxon>Flavobacteriales</taxon>
        <taxon>Flavobacteriaceae</taxon>
        <taxon>Namhaeicola</taxon>
    </lineage>
</organism>
<evidence type="ECO:0000313" key="14">
    <source>
        <dbReference type="EMBL" id="MFD1314161.1"/>
    </source>
</evidence>
<comment type="similarity">
    <text evidence="9">Belongs to the SecD/SecF family. SecD subfamily.</text>
</comment>
<keyword evidence="15" id="KW-1185">Reference proteome</keyword>
<dbReference type="InterPro" id="IPR005791">
    <property type="entry name" value="SecD"/>
</dbReference>
<dbReference type="NCBIfam" id="NF009585">
    <property type="entry name" value="PRK13024.1-5"/>
    <property type="match status" value="1"/>
</dbReference>
<keyword evidence="4 9" id="KW-0812">Transmembrane</keyword>
<evidence type="ECO:0000256" key="7">
    <source>
        <dbReference type="ARBA" id="ARBA00023010"/>
    </source>
</evidence>
<dbReference type="RefSeq" id="WP_377175502.1">
    <property type="nucleotide sequence ID" value="NZ_JBHTMY010000001.1"/>
</dbReference>
<evidence type="ECO:0000259" key="13">
    <source>
        <dbReference type="Pfam" id="PF22599"/>
    </source>
</evidence>
<dbReference type="InterPro" id="IPR054384">
    <property type="entry name" value="SecDF_P1_head"/>
</dbReference>
<evidence type="ECO:0000313" key="15">
    <source>
        <dbReference type="Proteomes" id="UP001597201"/>
    </source>
</evidence>
<dbReference type="InterPro" id="IPR022646">
    <property type="entry name" value="SecD/SecF_CS"/>
</dbReference>
<feature type="transmembrane region" description="Helical" evidence="9">
    <location>
        <begin position="554"/>
        <end position="572"/>
    </location>
</feature>
<feature type="transmembrane region" description="Helical" evidence="9">
    <location>
        <begin position="529"/>
        <end position="548"/>
    </location>
</feature>
<keyword evidence="8 9" id="KW-0472">Membrane</keyword>
<comment type="similarity">
    <text evidence="10">Belongs to the SecD/SecF family. SecF subfamily.</text>
</comment>
<dbReference type="Proteomes" id="UP001597201">
    <property type="component" value="Unassembled WGS sequence"/>
</dbReference>
<keyword evidence="2 9" id="KW-0813">Transport</keyword>
<dbReference type="InterPro" id="IPR048631">
    <property type="entry name" value="SecD_1st"/>
</dbReference>
<evidence type="ECO:0000256" key="3">
    <source>
        <dbReference type="ARBA" id="ARBA00022475"/>
    </source>
</evidence>
<feature type="transmembrane region" description="Helical" evidence="9">
    <location>
        <begin position="819"/>
        <end position="837"/>
    </location>
</feature>
<protein>
    <recommendedName>
        <fullName evidence="9 10">Multifunctional fusion protein</fullName>
    </recommendedName>
    <domain>
        <recommendedName>
            <fullName evidence="9">Protein translocase subunit SecD</fullName>
        </recommendedName>
    </domain>
    <domain>
        <recommendedName>
            <fullName evidence="10">Protein-export membrane protein SecF</fullName>
        </recommendedName>
    </domain>
</protein>
<feature type="domain" description="Protein export membrane protein SecD/SecF C-terminal" evidence="11">
    <location>
        <begin position="798"/>
        <end position="981"/>
    </location>
</feature>
<dbReference type="Gene3D" id="1.20.1640.10">
    <property type="entry name" value="Multidrug efflux transporter AcrB transmembrane domain"/>
    <property type="match status" value="2"/>
</dbReference>